<dbReference type="RefSeq" id="WP_137275634.1">
    <property type="nucleotide sequence ID" value="NZ_QKNX01000001.1"/>
</dbReference>
<evidence type="ECO:0000313" key="1">
    <source>
        <dbReference type="EMBL" id="TKR28333.1"/>
    </source>
</evidence>
<dbReference type="AlphaFoldDB" id="A0A4V5ZPN3"/>
<accession>A0A4V5ZPN3</accession>
<comment type="caution">
    <text evidence="1">The sequence shown here is derived from an EMBL/GenBank/DDBJ whole genome shotgun (WGS) entry which is preliminary data.</text>
</comment>
<proteinExistence type="predicted"/>
<name>A0A4V5ZPN3_9EURY</name>
<sequence length="133" mass="14052">MRPTRRDVCTLAAAAVAGCVSDPGASCRGATVRVSMRPISSAESPLLLDPASLSAEAVVVAETAIEDEHVERCVSWEPGRNETGPSTGLAELGDRIESHAGVDLTTDEHVELDVRFRGETYLLSLDVESGETT</sequence>
<dbReference type="Proteomes" id="UP000308037">
    <property type="component" value="Unassembled WGS sequence"/>
</dbReference>
<dbReference type="PROSITE" id="PS51257">
    <property type="entry name" value="PROKAR_LIPOPROTEIN"/>
    <property type="match status" value="1"/>
</dbReference>
<protein>
    <submittedName>
        <fullName evidence="1">Uncharacterized protein</fullName>
    </submittedName>
</protein>
<reference evidence="1 2" key="1">
    <citation type="submission" date="2019-04" db="EMBL/GenBank/DDBJ databases">
        <title>Natronomonas sp. F20-122 a newhaloarchaeon isolated from a saline saltern of Isla Bacuta, Huelva, Spain.</title>
        <authorList>
            <person name="Duran-Viseras A."/>
            <person name="Sanchez-Porro C."/>
            <person name="Ventosa A."/>
        </authorList>
    </citation>
    <scope>NUCLEOTIDE SEQUENCE [LARGE SCALE GENOMIC DNA]</scope>
    <source>
        <strain evidence="1 2">F20-122</strain>
    </source>
</reference>
<keyword evidence="2" id="KW-1185">Reference proteome</keyword>
<evidence type="ECO:0000313" key="2">
    <source>
        <dbReference type="Proteomes" id="UP000308037"/>
    </source>
</evidence>
<dbReference type="OrthoDB" id="238522at2157"/>
<dbReference type="EMBL" id="QKNX01000001">
    <property type="protein sequence ID" value="TKR28333.1"/>
    <property type="molecule type" value="Genomic_DNA"/>
</dbReference>
<gene>
    <name evidence="1" type="ORF">DM868_04515</name>
</gene>
<organism evidence="1 2">
    <name type="scientific">Natronomonas salsuginis</name>
    <dbReference type="NCBI Taxonomy" id="2217661"/>
    <lineage>
        <taxon>Archaea</taxon>
        <taxon>Methanobacteriati</taxon>
        <taxon>Methanobacteriota</taxon>
        <taxon>Stenosarchaea group</taxon>
        <taxon>Halobacteria</taxon>
        <taxon>Halobacteriales</taxon>
        <taxon>Natronomonadaceae</taxon>
        <taxon>Natronomonas</taxon>
    </lineage>
</organism>